<dbReference type="Pfam" id="PF13499">
    <property type="entry name" value="EF-hand_7"/>
    <property type="match status" value="2"/>
</dbReference>
<evidence type="ECO:0000256" key="9">
    <source>
        <dbReference type="SAM" id="MobiDB-lite"/>
    </source>
</evidence>
<evidence type="ECO:0000256" key="8">
    <source>
        <dbReference type="PROSITE-ProRule" id="PRU10141"/>
    </source>
</evidence>
<evidence type="ECO:0000256" key="3">
    <source>
        <dbReference type="ARBA" id="ARBA00022737"/>
    </source>
</evidence>
<evidence type="ECO:0000256" key="6">
    <source>
        <dbReference type="ARBA" id="ARBA00022837"/>
    </source>
</evidence>
<dbReference type="InterPro" id="IPR000719">
    <property type="entry name" value="Prot_kinase_dom"/>
</dbReference>
<dbReference type="InterPro" id="IPR050205">
    <property type="entry name" value="CDPK_Ser/Thr_kinases"/>
</dbReference>
<feature type="compositionally biased region" description="Low complexity" evidence="9">
    <location>
        <begin position="53"/>
        <end position="66"/>
    </location>
</feature>
<keyword evidence="7 8" id="KW-0067">ATP-binding</keyword>
<reference evidence="12" key="1">
    <citation type="submission" date="2021-01" db="EMBL/GenBank/DDBJ databases">
        <authorList>
            <person name="Corre E."/>
            <person name="Pelletier E."/>
            <person name="Niang G."/>
            <person name="Scheremetjew M."/>
            <person name="Finn R."/>
            <person name="Kale V."/>
            <person name="Holt S."/>
            <person name="Cochrane G."/>
            <person name="Meng A."/>
            <person name="Brown T."/>
            <person name="Cohen L."/>
        </authorList>
    </citation>
    <scope>NUCLEOTIDE SEQUENCE</scope>
    <source>
        <strain evidence="12">RCC856</strain>
    </source>
</reference>
<dbReference type="GO" id="GO:0005509">
    <property type="term" value="F:calcium ion binding"/>
    <property type="evidence" value="ECO:0007669"/>
    <property type="project" value="InterPro"/>
</dbReference>
<dbReference type="InterPro" id="IPR018247">
    <property type="entry name" value="EF_Hand_1_Ca_BS"/>
</dbReference>
<dbReference type="InterPro" id="IPR017441">
    <property type="entry name" value="Protein_kinase_ATP_BS"/>
</dbReference>
<sequence>MPFFSWCWKRRGDASTSSLLASQEDETLSETDSGKKSKQGLQLEPTKAKKSKSASGSSGAGSDYGSADFSPWTSSKRLTLRRLGAIRESLSKKYDGSFNFKPGYEKDFKTLRMLGRGAFGSVFLAAKRNAKNGDGGREAFAVKRVKKDILKSKRHAGALLLEIEIMMKLRNNLNVVHFEDAYEDARAVYLVMEYCSGGDLIYNAKANPDFSEQDVRLYFQDIIRLIGQCHKQNILHRDIKPDNFLKADASSKAPLKMIDFGLSTIWNGKPKKDMTGTPFYMAPEVISKKGYGFAADLWSAGCVLFFLVEGKNPFEPCDTFSNLQFKICQRDASFSKPIWKKVSPQLKDLTKRLLQRNPETRLTYEQAVKHPWLDNDISPSAALNDTMIQKFQSIGSFHRLKRKVLTDALKYLELEEAEELIKIFSELDVDNDGFITKTEMVKGLGKHGYKVSDHDSKVIIENIDVDGNGQLDQNEFVVALLDLKTLQKDRKWHKIVSNLFDDMDKDKDGQLCADEIKAAIPCNEYFALEDIDDEVEQIIEEADEDGNGTIDVSEFTRMINETAATLDTYDKRWGK</sequence>
<evidence type="ECO:0000313" key="12">
    <source>
        <dbReference type="EMBL" id="CAE0009199.1"/>
    </source>
</evidence>
<dbReference type="PROSITE" id="PS50011">
    <property type="entry name" value="PROTEIN_KINASE_DOM"/>
    <property type="match status" value="1"/>
</dbReference>
<name>A0A7S2YW94_9CHLO</name>
<organism evidence="12">
    <name type="scientific">Chloropicon laureae</name>
    <dbReference type="NCBI Taxonomy" id="464258"/>
    <lineage>
        <taxon>Eukaryota</taxon>
        <taxon>Viridiplantae</taxon>
        <taxon>Chlorophyta</taxon>
        <taxon>Chloropicophyceae</taxon>
        <taxon>Chloropicales</taxon>
        <taxon>Chloropicaceae</taxon>
        <taxon>Chloropicon</taxon>
    </lineage>
</organism>
<feature type="domain" description="EF-hand" evidence="11">
    <location>
        <begin position="491"/>
        <end position="526"/>
    </location>
</feature>
<evidence type="ECO:0000256" key="7">
    <source>
        <dbReference type="ARBA" id="ARBA00022840"/>
    </source>
</evidence>
<dbReference type="AlphaFoldDB" id="A0A7S2YW94"/>
<accession>A0A7S2YW94</accession>
<dbReference type="PROSITE" id="PS00018">
    <property type="entry name" value="EF_HAND_1"/>
    <property type="match status" value="4"/>
</dbReference>
<dbReference type="PROSITE" id="PS50222">
    <property type="entry name" value="EF_HAND_2"/>
    <property type="match status" value="4"/>
</dbReference>
<feature type="domain" description="Protein kinase" evidence="10">
    <location>
        <begin position="108"/>
        <end position="373"/>
    </location>
</feature>
<keyword evidence="5" id="KW-0418">Kinase</keyword>
<dbReference type="SMART" id="SM00220">
    <property type="entry name" value="S_TKc"/>
    <property type="match status" value="1"/>
</dbReference>
<dbReference type="PANTHER" id="PTHR24349">
    <property type="entry name" value="SERINE/THREONINE-PROTEIN KINASE"/>
    <property type="match status" value="1"/>
</dbReference>
<proteinExistence type="predicted"/>
<dbReference type="Pfam" id="PF00069">
    <property type="entry name" value="Pkinase"/>
    <property type="match status" value="1"/>
</dbReference>
<dbReference type="GO" id="GO:0004674">
    <property type="term" value="F:protein serine/threonine kinase activity"/>
    <property type="evidence" value="ECO:0007669"/>
    <property type="project" value="UniProtKB-KW"/>
</dbReference>
<dbReference type="Gene3D" id="3.30.200.20">
    <property type="entry name" value="Phosphorylase Kinase, domain 1"/>
    <property type="match status" value="1"/>
</dbReference>
<keyword evidence="2" id="KW-0808">Transferase</keyword>
<keyword evidence="3" id="KW-0677">Repeat</keyword>
<keyword evidence="6" id="KW-0106">Calcium</keyword>
<dbReference type="InterPro" id="IPR011009">
    <property type="entry name" value="Kinase-like_dom_sf"/>
</dbReference>
<dbReference type="FunFam" id="1.10.238.10:FF:000003">
    <property type="entry name" value="Calmodulin A"/>
    <property type="match status" value="1"/>
</dbReference>
<feature type="domain" description="EF-hand" evidence="11">
    <location>
        <begin position="530"/>
        <end position="565"/>
    </location>
</feature>
<feature type="domain" description="EF-hand" evidence="11">
    <location>
        <begin position="451"/>
        <end position="486"/>
    </location>
</feature>
<dbReference type="GO" id="GO:0005524">
    <property type="term" value="F:ATP binding"/>
    <property type="evidence" value="ECO:0007669"/>
    <property type="project" value="UniProtKB-UniRule"/>
</dbReference>
<keyword evidence="4 8" id="KW-0547">Nucleotide-binding</keyword>
<dbReference type="EMBL" id="HBHU01001279">
    <property type="protein sequence ID" value="CAE0009199.1"/>
    <property type="molecule type" value="Transcribed_RNA"/>
</dbReference>
<dbReference type="Gene3D" id="1.10.238.10">
    <property type="entry name" value="EF-hand"/>
    <property type="match status" value="1"/>
</dbReference>
<feature type="region of interest" description="Disordered" evidence="9">
    <location>
        <begin position="1"/>
        <end position="66"/>
    </location>
</feature>
<evidence type="ECO:0000259" key="11">
    <source>
        <dbReference type="PROSITE" id="PS50222"/>
    </source>
</evidence>
<evidence type="ECO:0008006" key="13">
    <source>
        <dbReference type="Google" id="ProtNLM"/>
    </source>
</evidence>
<gene>
    <name evidence="12" type="ORF">CLAU1311_LOCUS800</name>
</gene>
<feature type="binding site" evidence="8">
    <location>
        <position position="147"/>
    </location>
    <ligand>
        <name>ATP</name>
        <dbReference type="ChEBI" id="CHEBI:30616"/>
    </ligand>
</feature>
<dbReference type="PROSITE" id="PS00107">
    <property type="entry name" value="PROTEIN_KINASE_ATP"/>
    <property type="match status" value="1"/>
</dbReference>
<feature type="domain" description="EF-hand" evidence="11">
    <location>
        <begin position="415"/>
        <end position="450"/>
    </location>
</feature>
<dbReference type="SUPFAM" id="SSF56112">
    <property type="entry name" value="Protein kinase-like (PK-like)"/>
    <property type="match status" value="1"/>
</dbReference>
<dbReference type="Gene3D" id="1.10.510.10">
    <property type="entry name" value="Transferase(Phosphotransferase) domain 1"/>
    <property type="match status" value="1"/>
</dbReference>
<keyword evidence="1" id="KW-0723">Serine/threonine-protein kinase</keyword>
<evidence type="ECO:0000256" key="5">
    <source>
        <dbReference type="ARBA" id="ARBA00022777"/>
    </source>
</evidence>
<dbReference type="SUPFAM" id="SSF47473">
    <property type="entry name" value="EF-hand"/>
    <property type="match status" value="1"/>
</dbReference>
<evidence type="ECO:0000256" key="4">
    <source>
        <dbReference type="ARBA" id="ARBA00022741"/>
    </source>
</evidence>
<dbReference type="InterPro" id="IPR011992">
    <property type="entry name" value="EF-hand-dom_pair"/>
</dbReference>
<evidence type="ECO:0000256" key="2">
    <source>
        <dbReference type="ARBA" id="ARBA00022679"/>
    </source>
</evidence>
<evidence type="ECO:0000259" key="10">
    <source>
        <dbReference type="PROSITE" id="PS50011"/>
    </source>
</evidence>
<protein>
    <recommendedName>
        <fullName evidence="13">Calcium-dependent protein kinase</fullName>
    </recommendedName>
</protein>
<evidence type="ECO:0000256" key="1">
    <source>
        <dbReference type="ARBA" id="ARBA00022527"/>
    </source>
</evidence>
<dbReference type="SMART" id="SM00054">
    <property type="entry name" value="EFh"/>
    <property type="match status" value="4"/>
</dbReference>
<dbReference type="InterPro" id="IPR002048">
    <property type="entry name" value="EF_hand_dom"/>
</dbReference>